<dbReference type="InterPro" id="IPR015943">
    <property type="entry name" value="WD40/YVTN_repeat-like_dom_sf"/>
</dbReference>
<feature type="repeat" description="WD" evidence="3">
    <location>
        <begin position="89"/>
        <end position="130"/>
    </location>
</feature>
<keyword evidence="1 3" id="KW-0853">WD repeat</keyword>
<dbReference type="SUPFAM" id="SSF82171">
    <property type="entry name" value="DPP6 N-terminal domain-like"/>
    <property type="match status" value="1"/>
</dbReference>
<dbReference type="SUPFAM" id="SSF50998">
    <property type="entry name" value="Quinoprotein alcohol dehydrogenase-like"/>
    <property type="match status" value="1"/>
</dbReference>
<name>A0ABY4B1L8_9BACT</name>
<dbReference type="SMART" id="SM00320">
    <property type="entry name" value="WD40"/>
    <property type="match status" value="6"/>
</dbReference>
<evidence type="ECO:0000313" key="5">
    <source>
        <dbReference type="EMBL" id="UOE33053.1"/>
    </source>
</evidence>
<keyword evidence="2" id="KW-0677">Repeat</keyword>
<evidence type="ECO:0000256" key="3">
    <source>
        <dbReference type="PROSITE-ProRule" id="PRU00221"/>
    </source>
</evidence>
<accession>A0ABY4B1L8</accession>
<sequence>MSAHRSPRVQHFSPFYLRRLMGWLAVLGLLVLGGPGARAQRPRLVIPTGQSSAIGDVQFSPNGHYMLTAAQDRSVVVWDIRTRKEVFTFLGHENGVSAMAVAPDNRTVVSGDFQGYVFWWDLNTGRLIKKVDNAHGTLVSDVSFSADGRQLLSADADGRVVEWDVAKKAVKSSGKYSDFFISKADFSPDGQHFFWAASDTSKLDEAHNFEYVPARADSLQWDFAAWYSSALFVSACLLPDGKRYAAITQQPAQLHLKELADGGKTLKLPLPGLELFAVEPLDSIRLVIGARPNADSVTFLLYNCRSNQIERRVSCPYAVEIVFDEDHGDSMVMVPGPGEPRVAYWNTYGTGGVQLVSLQTGAMLRLNPKHATRMYEPVARPDQLYLGGNDGELKQWDLRTNELRALKTYSDVPPIIQDLVGDTLVYATKRNQLEFWSFRNQCHESAPPLPKGASIANMQVLSPDGKYTACQLLPSGDIQVRERRSGRLHCTLPTEATTGIPFYKYLAWPNAHTLACITGGTNEVMVFDLRRKARVAWIKDSSRVSALAGLPDNTLLTCLYNGVMKVYRLDTGKEVKRVVLPGASGRCMRAEYVPALRRVLVSYGDGRLHWLDPATLQLDRTWASGPAWLDGFALSADAQRAYTTAYDGSIRAWDAPTGRNLVGLTILRDGDWKAADWVAFTENGLFDASPAAMKLMYYVVNDSTDAEEPWKIVELNQLKQRYYQPDLLRIQLGYSTEPLREVPRLEQVDLPPKVTAQLSGPDRRTLRIGLGNRRGGIGAVSVYLDDAEIVADARPDPARNAGLDSLLITLDLKKYAKRFFPGRPNQLRVVAWNRDHWISAAPVSVSFTPAETGRRGAVVQAAQAPANTPPARLYALVFGTSDYAGTQADLRFSSKDAVDFAAALRGAAERLYGPAGVDVSLYHSDAAQAGQRPSRDALRAWFAGLVGKVKPWDVLVVYLAGHGVSTGGAGGDFYYLTQEAARADADALADPAVRARCAVSSQELTGWLNRLACRKKVLILDACASGRAAETMAVAARDVPASQVRALDRLTDRTGFYILSGSAADAVSYESGLYGQGLLTYALLKALKGAALRPDGGEEYADVQRLLQYAVDEVPQLAQTIGGQQKPLYRSPDSQQSFDLGRVDAALKASITLAEPKPVFMAASFLSAERLFDDLALAEQLNAELRETTARGKAAPLVFTEARNYPGAYRVSGTYERAGARLRVRYVVLRGPEQVLAPQVFEADFSQPAAFVTAFLAQLVPRLK</sequence>
<dbReference type="InterPro" id="IPR001680">
    <property type="entry name" value="WD40_rpt"/>
</dbReference>
<dbReference type="Gene3D" id="2.130.10.10">
    <property type="entry name" value="YVTN repeat-like/Quinoprotein amine dehydrogenase"/>
    <property type="match status" value="3"/>
</dbReference>
<proteinExistence type="predicted"/>
<dbReference type="RefSeq" id="WP_243512643.1">
    <property type="nucleotide sequence ID" value="NZ_CP094534.1"/>
</dbReference>
<dbReference type="Pfam" id="PF00656">
    <property type="entry name" value="Peptidase_C14"/>
    <property type="match status" value="1"/>
</dbReference>
<dbReference type="InterPro" id="IPR011047">
    <property type="entry name" value="Quinoprotein_ADH-like_sf"/>
</dbReference>
<gene>
    <name evidence="5" type="ORF">MTP16_18230</name>
</gene>
<dbReference type="InterPro" id="IPR019775">
    <property type="entry name" value="WD40_repeat_CS"/>
</dbReference>
<protein>
    <submittedName>
        <fullName evidence="5">Caspase family protein</fullName>
    </submittedName>
</protein>
<reference evidence="5 6" key="1">
    <citation type="submission" date="2022-03" db="EMBL/GenBank/DDBJ databases">
        <title>Hymenobactersp. isolated from the air.</title>
        <authorList>
            <person name="Won M."/>
            <person name="Kwon S.-W."/>
        </authorList>
    </citation>
    <scope>NUCLEOTIDE SEQUENCE [LARGE SCALE GENOMIC DNA]</scope>
    <source>
        <strain evidence="5 6">KACC 22596</strain>
    </source>
</reference>
<dbReference type="Gene3D" id="3.40.50.1460">
    <property type="match status" value="1"/>
</dbReference>
<dbReference type="InterPro" id="IPR011600">
    <property type="entry name" value="Pept_C14_caspase"/>
</dbReference>
<dbReference type="PANTHER" id="PTHR19879">
    <property type="entry name" value="TRANSCRIPTION INITIATION FACTOR TFIID"/>
    <property type="match status" value="1"/>
</dbReference>
<feature type="repeat" description="WD" evidence="3">
    <location>
        <begin position="47"/>
        <end position="88"/>
    </location>
</feature>
<dbReference type="Pfam" id="PF00400">
    <property type="entry name" value="WD40"/>
    <property type="match status" value="3"/>
</dbReference>
<organism evidence="5 6">
    <name type="scientific">Hymenobacter monticola</name>
    <dbReference type="NCBI Taxonomy" id="1705399"/>
    <lineage>
        <taxon>Bacteria</taxon>
        <taxon>Pseudomonadati</taxon>
        <taxon>Bacteroidota</taxon>
        <taxon>Cytophagia</taxon>
        <taxon>Cytophagales</taxon>
        <taxon>Hymenobacteraceae</taxon>
        <taxon>Hymenobacter</taxon>
    </lineage>
</organism>
<dbReference type="PROSITE" id="PS50294">
    <property type="entry name" value="WD_REPEATS_REGION"/>
    <property type="match status" value="3"/>
</dbReference>
<evidence type="ECO:0000313" key="6">
    <source>
        <dbReference type="Proteomes" id="UP000831390"/>
    </source>
</evidence>
<evidence type="ECO:0000259" key="4">
    <source>
        <dbReference type="Pfam" id="PF00656"/>
    </source>
</evidence>
<feature type="repeat" description="WD" evidence="3">
    <location>
        <begin position="132"/>
        <end position="173"/>
    </location>
</feature>
<dbReference type="PANTHER" id="PTHR19879:SF9">
    <property type="entry name" value="TRANSCRIPTION INITIATION FACTOR TFIID SUBUNIT 5"/>
    <property type="match status" value="1"/>
</dbReference>
<dbReference type="EMBL" id="CP094534">
    <property type="protein sequence ID" value="UOE33053.1"/>
    <property type="molecule type" value="Genomic_DNA"/>
</dbReference>
<feature type="domain" description="Peptidase C14 caspase" evidence="4">
    <location>
        <begin position="874"/>
        <end position="1131"/>
    </location>
</feature>
<keyword evidence="6" id="KW-1185">Reference proteome</keyword>
<evidence type="ECO:0000256" key="1">
    <source>
        <dbReference type="ARBA" id="ARBA00022574"/>
    </source>
</evidence>
<dbReference type="SUPFAM" id="SSF52129">
    <property type="entry name" value="Caspase-like"/>
    <property type="match status" value="1"/>
</dbReference>
<evidence type="ECO:0000256" key="2">
    <source>
        <dbReference type="ARBA" id="ARBA00022737"/>
    </source>
</evidence>
<dbReference type="InterPro" id="IPR029030">
    <property type="entry name" value="Caspase-like_dom_sf"/>
</dbReference>
<dbReference type="Proteomes" id="UP000831390">
    <property type="component" value="Chromosome"/>
</dbReference>
<dbReference type="PROSITE" id="PS00678">
    <property type="entry name" value="WD_REPEATS_1"/>
    <property type="match status" value="1"/>
</dbReference>
<dbReference type="PROSITE" id="PS50082">
    <property type="entry name" value="WD_REPEATS_2"/>
    <property type="match status" value="3"/>
</dbReference>